<feature type="domain" description="F-box" evidence="1">
    <location>
        <begin position="20"/>
        <end position="69"/>
    </location>
</feature>
<proteinExistence type="predicted"/>
<evidence type="ECO:0000313" key="3">
    <source>
        <dbReference type="Proteomes" id="UP001497644"/>
    </source>
</evidence>
<dbReference type="AlphaFoldDB" id="A0AAV2NFN3"/>
<dbReference type="Proteomes" id="UP001497644">
    <property type="component" value="Chromosome 14"/>
</dbReference>
<dbReference type="EMBL" id="OZ034837">
    <property type="protein sequence ID" value="CAL1678623.1"/>
    <property type="molecule type" value="Genomic_DNA"/>
</dbReference>
<dbReference type="PROSITE" id="PS50181">
    <property type="entry name" value="FBOX"/>
    <property type="match status" value="1"/>
</dbReference>
<protein>
    <recommendedName>
        <fullName evidence="1">F-box domain-containing protein</fullName>
    </recommendedName>
</protein>
<accession>A0AAV2NFN3</accession>
<evidence type="ECO:0000313" key="2">
    <source>
        <dbReference type="EMBL" id="CAL1678623.1"/>
    </source>
</evidence>
<evidence type="ECO:0000259" key="1">
    <source>
        <dbReference type="PROSITE" id="PS50181"/>
    </source>
</evidence>
<organism evidence="2 3">
    <name type="scientific">Lasius platythorax</name>
    <dbReference type="NCBI Taxonomy" id="488582"/>
    <lineage>
        <taxon>Eukaryota</taxon>
        <taxon>Metazoa</taxon>
        <taxon>Ecdysozoa</taxon>
        <taxon>Arthropoda</taxon>
        <taxon>Hexapoda</taxon>
        <taxon>Insecta</taxon>
        <taxon>Pterygota</taxon>
        <taxon>Neoptera</taxon>
        <taxon>Endopterygota</taxon>
        <taxon>Hymenoptera</taxon>
        <taxon>Apocrita</taxon>
        <taxon>Aculeata</taxon>
        <taxon>Formicoidea</taxon>
        <taxon>Formicidae</taxon>
        <taxon>Formicinae</taxon>
        <taxon>Lasius</taxon>
        <taxon>Lasius</taxon>
    </lineage>
</organism>
<name>A0AAV2NFN3_9HYME</name>
<reference evidence="2" key="1">
    <citation type="submission" date="2024-04" db="EMBL/GenBank/DDBJ databases">
        <authorList>
            <consortium name="Molecular Ecology Group"/>
        </authorList>
    </citation>
    <scope>NUCLEOTIDE SEQUENCE</scope>
</reference>
<dbReference type="InterPro" id="IPR001810">
    <property type="entry name" value="F-box_dom"/>
</dbReference>
<gene>
    <name evidence="2" type="ORF">LPLAT_LOCUS4435</name>
</gene>
<keyword evidence="3" id="KW-1185">Reference proteome</keyword>
<sequence>MNPKRRRVSSRNARGCKSARYTLDTMPPEVLGIILRMLSLHDVACTVRLISRRCFDIAATVLNSEFLIAGTKLEIAIKRTESLMNSVKTDVELFEHSTIFNALELIRFQYQMLRAVTWRYTHPRSRDSPTSCFYGGRVLDNLNCLLQTVLNPGRVSTNVFNYVDLQIFTRSCENFMDHFEKITERRMNRSALVSGCKIVDVLDCLGEGRQLLSFRTSSRTGNPMISMQLKYVLRRAWFTCLRVPNSNNEHCWRDRQRYMYLRLRRLVGSFNKHLFHKLHYERKLVLRTTPSSLTSRKPPPASTYSGYGEYGGQFFYYGNMSKYAYENKFKYARSGNVENTGGEFEEEANRPHRFDLVIGVQLRCSPDLAPLSTRTSLKVDDLEDRGADSRQELYLKLSTRCTASKANRLPGDFTWEVRGPRVKHSQCR</sequence>